<dbReference type="InterPro" id="IPR006843">
    <property type="entry name" value="PAP/fibrillin_dom"/>
</dbReference>
<feature type="domain" description="Plastid lipid-associated protein/fibrillin conserved" evidence="3">
    <location>
        <begin position="45"/>
        <end position="257"/>
    </location>
</feature>
<sequence>MARQQPSSCYRQELRHRRRNLRCTAAAGAGPGATGTAATDAARSELKQQLLQAVSRCNNPRPGDNPVALERQVESLAEQLAAANPTPDPALSPLLLGSWALLYSGRSARLAAAAGMPAAAGPTLQQALQAASDRLYRLFYQYVPFLAGSAVGSQRGPSATNLQILKPGRVDNVVSTRSGPLPLRLCVSGSVDPVDPSPGQPATCVAVRFDRFTVEAGPLPRTELSLAWLRPLGYVATIYLDSDTRVSVGDKGGLFVLRRAAGEGEVEGRAAGSAA</sequence>
<dbReference type="PANTHER" id="PTHR31906">
    <property type="entry name" value="PLASTID-LIPID-ASSOCIATED PROTEIN 4, CHLOROPLASTIC-RELATED"/>
    <property type="match status" value="1"/>
</dbReference>
<evidence type="ECO:0000313" key="5">
    <source>
        <dbReference type="Proteomes" id="UP001205105"/>
    </source>
</evidence>
<evidence type="ECO:0000256" key="1">
    <source>
        <dbReference type="ARBA" id="ARBA00004474"/>
    </source>
</evidence>
<protein>
    <recommendedName>
        <fullName evidence="3">Plastid lipid-associated protein/fibrillin conserved domain-containing protein</fullName>
    </recommendedName>
</protein>
<dbReference type="AlphaFoldDB" id="A0AAD5DK43"/>
<proteinExistence type="predicted"/>
<evidence type="ECO:0000259" key="3">
    <source>
        <dbReference type="Pfam" id="PF04755"/>
    </source>
</evidence>
<dbReference type="Pfam" id="PF04755">
    <property type="entry name" value="PAP_fibrillin"/>
    <property type="match status" value="1"/>
</dbReference>
<dbReference type="InterPro" id="IPR039633">
    <property type="entry name" value="PAP"/>
</dbReference>
<comment type="subcellular location">
    <subcellularLocation>
        <location evidence="1">Plastid</location>
    </subcellularLocation>
</comment>
<dbReference type="EMBL" id="JADXDR010000145">
    <property type="protein sequence ID" value="KAI7837713.1"/>
    <property type="molecule type" value="Genomic_DNA"/>
</dbReference>
<evidence type="ECO:0000313" key="4">
    <source>
        <dbReference type="EMBL" id="KAI7837713.1"/>
    </source>
</evidence>
<keyword evidence="2" id="KW-0934">Plastid</keyword>
<accession>A0AAD5DK43</accession>
<organism evidence="4 5">
    <name type="scientific">Chlorella ohadii</name>
    <dbReference type="NCBI Taxonomy" id="2649997"/>
    <lineage>
        <taxon>Eukaryota</taxon>
        <taxon>Viridiplantae</taxon>
        <taxon>Chlorophyta</taxon>
        <taxon>core chlorophytes</taxon>
        <taxon>Trebouxiophyceae</taxon>
        <taxon>Chlorellales</taxon>
        <taxon>Chlorellaceae</taxon>
        <taxon>Chlorella clade</taxon>
        <taxon>Chlorella</taxon>
    </lineage>
</organism>
<name>A0AAD5DK43_9CHLO</name>
<evidence type="ECO:0000256" key="2">
    <source>
        <dbReference type="ARBA" id="ARBA00022640"/>
    </source>
</evidence>
<dbReference type="Proteomes" id="UP001205105">
    <property type="component" value="Unassembled WGS sequence"/>
</dbReference>
<dbReference type="GO" id="GO:0009536">
    <property type="term" value="C:plastid"/>
    <property type="evidence" value="ECO:0007669"/>
    <property type="project" value="UniProtKB-SubCell"/>
</dbReference>
<keyword evidence="5" id="KW-1185">Reference proteome</keyword>
<comment type="caution">
    <text evidence="4">The sequence shown here is derived from an EMBL/GenBank/DDBJ whole genome shotgun (WGS) entry which is preliminary data.</text>
</comment>
<gene>
    <name evidence="4" type="ORF">COHA_008504</name>
</gene>
<reference evidence="4" key="1">
    <citation type="submission" date="2020-11" db="EMBL/GenBank/DDBJ databases">
        <title>Chlorella ohadii genome sequencing and assembly.</title>
        <authorList>
            <person name="Murik O."/>
            <person name="Treves H."/>
            <person name="Kedem I."/>
            <person name="Shotland Y."/>
            <person name="Kaplan A."/>
        </authorList>
    </citation>
    <scope>NUCLEOTIDE SEQUENCE</scope>
    <source>
        <strain evidence="4">1</strain>
    </source>
</reference>